<dbReference type="Pfam" id="PF15172">
    <property type="entry name" value="Prolactin_RP"/>
    <property type="match status" value="1"/>
</dbReference>
<evidence type="ECO:0000256" key="2">
    <source>
        <dbReference type="SAM" id="SignalP"/>
    </source>
</evidence>
<organism evidence="3 4">
    <name type="scientific">Etheostoma spectabile</name>
    <name type="common">orangethroat darter</name>
    <dbReference type="NCBI Taxonomy" id="54343"/>
    <lineage>
        <taxon>Eukaryota</taxon>
        <taxon>Metazoa</taxon>
        <taxon>Chordata</taxon>
        <taxon>Craniata</taxon>
        <taxon>Vertebrata</taxon>
        <taxon>Euteleostomi</taxon>
        <taxon>Actinopterygii</taxon>
        <taxon>Neopterygii</taxon>
        <taxon>Teleostei</taxon>
        <taxon>Neoteleostei</taxon>
        <taxon>Acanthomorphata</taxon>
        <taxon>Eupercaria</taxon>
        <taxon>Perciformes</taxon>
        <taxon>Percoidei</taxon>
        <taxon>Percidae</taxon>
        <taxon>Etheostomatinae</taxon>
        <taxon>Etheostoma</taxon>
    </lineage>
</organism>
<dbReference type="AlphaFoldDB" id="A0A5J5D9S1"/>
<dbReference type="OrthoDB" id="8587277at2759"/>
<comment type="caution">
    <text evidence="3">The sequence shown here is derived from an EMBL/GenBank/DDBJ whole genome shotgun (WGS) entry which is preliminary data.</text>
</comment>
<protein>
    <recommendedName>
        <fullName evidence="5">Prolactin releasing hormone</fullName>
    </recommendedName>
</protein>
<dbReference type="GO" id="GO:0005184">
    <property type="term" value="F:neuropeptide hormone activity"/>
    <property type="evidence" value="ECO:0007669"/>
    <property type="project" value="TreeGrafter"/>
</dbReference>
<keyword evidence="2" id="KW-0732">Signal</keyword>
<feature type="chain" id="PRO_5023864595" description="Prolactin releasing hormone" evidence="2">
    <location>
        <begin position="20"/>
        <end position="90"/>
    </location>
</feature>
<evidence type="ECO:0008006" key="5">
    <source>
        <dbReference type="Google" id="ProtNLM"/>
    </source>
</evidence>
<evidence type="ECO:0000313" key="3">
    <source>
        <dbReference type="EMBL" id="KAA8588341.1"/>
    </source>
</evidence>
<evidence type="ECO:0000256" key="1">
    <source>
        <dbReference type="SAM" id="MobiDB-lite"/>
    </source>
</evidence>
<accession>A0A5J5D9S1</accession>
<dbReference type="InterPro" id="IPR026194">
    <property type="entry name" value="PrRP"/>
</dbReference>
<dbReference type="GO" id="GO:0007631">
    <property type="term" value="P:feeding behavior"/>
    <property type="evidence" value="ECO:0007669"/>
    <property type="project" value="TreeGrafter"/>
</dbReference>
<proteinExistence type="predicted"/>
<dbReference type="EMBL" id="VOFY01000011">
    <property type="protein sequence ID" value="KAA8588341.1"/>
    <property type="molecule type" value="Genomic_DNA"/>
</dbReference>
<feature type="compositionally biased region" description="Basic residues" evidence="1">
    <location>
        <begin position="81"/>
        <end position="90"/>
    </location>
</feature>
<dbReference type="GO" id="GO:0007186">
    <property type="term" value="P:G protein-coupled receptor signaling pathway"/>
    <property type="evidence" value="ECO:0007669"/>
    <property type="project" value="TreeGrafter"/>
</dbReference>
<evidence type="ECO:0000313" key="4">
    <source>
        <dbReference type="Proteomes" id="UP000327493"/>
    </source>
</evidence>
<dbReference type="Proteomes" id="UP000327493">
    <property type="component" value="Chromosome 11"/>
</dbReference>
<reference evidence="3 4" key="1">
    <citation type="submission" date="2019-08" db="EMBL/GenBank/DDBJ databases">
        <title>A chromosome-level genome assembly, high-density linkage maps, and genome scans reveal the genomic architecture of hybrid incompatibilities underlying speciation via character displacement in darters (Percidae: Etheostominae).</title>
        <authorList>
            <person name="Moran R.L."/>
            <person name="Catchen J.M."/>
            <person name="Fuller R.C."/>
        </authorList>
    </citation>
    <scope>NUCLEOTIDE SEQUENCE [LARGE SCALE GENOMIC DNA]</scope>
    <source>
        <strain evidence="3">EspeVRDwgs_2016</strain>
        <tissue evidence="3">Muscle</tissue>
    </source>
</reference>
<dbReference type="GO" id="GO:0031861">
    <property type="term" value="F:prolactin-releasing peptide receptor binding"/>
    <property type="evidence" value="ECO:0007669"/>
    <property type="project" value="TreeGrafter"/>
</dbReference>
<dbReference type="PANTHER" id="PTHR17206">
    <property type="entry name" value="PROLACTIN-RELEASING PEPTIDE"/>
    <property type="match status" value="1"/>
</dbReference>
<feature type="signal peptide" evidence="2">
    <location>
        <begin position="1"/>
        <end position="19"/>
    </location>
</feature>
<dbReference type="GO" id="GO:0043434">
    <property type="term" value="P:response to peptide hormone"/>
    <property type="evidence" value="ECO:0007669"/>
    <property type="project" value="TreeGrafter"/>
</dbReference>
<dbReference type="PANTHER" id="PTHR17206:SF1">
    <property type="entry name" value="PROLACTIN-RELEASING PEPTIDE"/>
    <property type="match status" value="1"/>
</dbReference>
<sequence>MRGCAVFCAVLLLLGQALSGSHPDRSRTIRNRDIDASWYTGRGIRPVGRFGRRVTRRNQHLAFSSADVPRPPAHSGVMLGSHRKTLRMTT</sequence>
<feature type="region of interest" description="Disordered" evidence="1">
    <location>
        <begin position="62"/>
        <end position="90"/>
    </location>
</feature>
<name>A0A5J5D9S1_9PERO</name>
<gene>
    <name evidence="3" type="ORF">FQN60_001535</name>
</gene>
<keyword evidence="4" id="KW-1185">Reference proteome</keyword>